<reference evidence="5 6" key="1">
    <citation type="submission" date="2023-01" db="EMBL/GenBank/DDBJ databases">
        <authorList>
            <person name="Yoon J.-W."/>
        </authorList>
    </citation>
    <scope>NUCLEOTIDE SEQUENCE [LARGE SCALE GENOMIC DNA]</scope>
    <source>
        <strain evidence="5 6">KMU-50</strain>
    </source>
</reference>
<keyword evidence="2" id="KW-0238">DNA-binding</keyword>
<evidence type="ECO:0000256" key="1">
    <source>
        <dbReference type="ARBA" id="ARBA00023015"/>
    </source>
</evidence>
<dbReference type="InterPro" id="IPR046335">
    <property type="entry name" value="LacI/GalR-like_sensor"/>
</dbReference>
<dbReference type="Pfam" id="PF13377">
    <property type="entry name" value="Peripla_BP_3"/>
    <property type="match status" value="1"/>
</dbReference>
<dbReference type="EMBL" id="JAQIIO010000011">
    <property type="protein sequence ID" value="MDA5095477.1"/>
    <property type="molecule type" value="Genomic_DNA"/>
</dbReference>
<gene>
    <name evidence="5" type="ORF">O2N63_15415</name>
</gene>
<dbReference type="Gene3D" id="3.40.50.2300">
    <property type="match status" value="2"/>
</dbReference>
<keyword evidence="3" id="KW-0804">Transcription</keyword>
<dbReference type="PANTHER" id="PTHR30146">
    <property type="entry name" value="LACI-RELATED TRANSCRIPTIONAL REPRESSOR"/>
    <property type="match status" value="1"/>
</dbReference>
<sequence length="282" mass="31084">MSAARNATHQRSGIVGVIVTRLQDPFFSETIALISRRLQAHGWQMLLFTVETEAEVDDALNSLMQFKIDGVMILSAILSDQMAQACKSQGIPVLLYNRDTDGLGVSSVQIENREGGKIAADFLCETSHERIAFIGGERDDATSKAREDGFADRLAEAGQSVFLREYGDYTFEGGVEAGLRLFSRHEKPDAVFCASDVMALGVLHAARHQLGLDAPKDFSLIGFDDIPSASWPGHALTTIRQPVRRMIQDAVELLIDRIEDTELDAVIRHFPGTLILRDTVRL</sequence>
<dbReference type="Proteomes" id="UP001528040">
    <property type="component" value="Unassembled WGS sequence"/>
</dbReference>
<dbReference type="RefSeq" id="WP_271055186.1">
    <property type="nucleotide sequence ID" value="NZ_JAQIIO010000011.1"/>
</dbReference>
<evidence type="ECO:0000256" key="2">
    <source>
        <dbReference type="ARBA" id="ARBA00023125"/>
    </source>
</evidence>
<organism evidence="5 6">
    <name type="scientific">Aliiroseovarius salicola</name>
    <dbReference type="NCBI Taxonomy" id="3009082"/>
    <lineage>
        <taxon>Bacteria</taxon>
        <taxon>Pseudomonadati</taxon>
        <taxon>Pseudomonadota</taxon>
        <taxon>Alphaproteobacteria</taxon>
        <taxon>Rhodobacterales</taxon>
        <taxon>Paracoccaceae</taxon>
        <taxon>Aliiroseovarius</taxon>
    </lineage>
</organism>
<evidence type="ECO:0000259" key="4">
    <source>
        <dbReference type="Pfam" id="PF13377"/>
    </source>
</evidence>
<dbReference type="InterPro" id="IPR028082">
    <property type="entry name" value="Peripla_BP_I"/>
</dbReference>
<dbReference type="PANTHER" id="PTHR30146:SF109">
    <property type="entry name" value="HTH-TYPE TRANSCRIPTIONAL REGULATOR GALS"/>
    <property type="match status" value="1"/>
</dbReference>
<feature type="domain" description="Transcriptional regulator LacI/GalR-like sensor" evidence="4">
    <location>
        <begin position="120"/>
        <end position="280"/>
    </location>
</feature>
<dbReference type="SUPFAM" id="SSF53822">
    <property type="entry name" value="Periplasmic binding protein-like I"/>
    <property type="match status" value="1"/>
</dbReference>
<dbReference type="CDD" id="cd06278">
    <property type="entry name" value="PBP1_LacI-like"/>
    <property type="match status" value="1"/>
</dbReference>
<name>A0ABT4W6G6_9RHOB</name>
<protein>
    <submittedName>
        <fullName evidence="5">Substrate-binding domain-containing protein</fullName>
    </submittedName>
</protein>
<keyword evidence="1" id="KW-0805">Transcription regulation</keyword>
<evidence type="ECO:0000256" key="3">
    <source>
        <dbReference type="ARBA" id="ARBA00023163"/>
    </source>
</evidence>
<evidence type="ECO:0000313" key="5">
    <source>
        <dbReference type="EMBL" id="MDA5095477.1"/>
    </source>
</evidence>
<accession>A0ABT4W6G6</accession>
<keyword evidence="6" id="KW-1185">Reference proteome</keyword>
<proteinExistence type="predicted"/>
<evidence type="ECO:0000313" key="6">
    <source>
        <dbReference type="Proteomes" id="UP001528040"/>
    </source>
</evidence>
<comment type="caution">
    <text evidence="5">The sequence shown here is derived from an EMBL/GenBank/DDBJ whole genome shotgun (WGS) entry which is preliminary data.</text>
</comment>